<sequence length="173" mass="20106">MKIGIMNSSDILKFYNPLNFCDKIILLGDPAIKSDLSFENVLPDIAPEDTFHANSLVALDSSLNDLFSIFQSLMEKKKIIIFLKRPERQSISDEQYFHLLWELVQNEHRLKKDEEKTILRRPEKSIKKIGRPRIDSDKAAKIKKLYKEEYKTIREIATICNVSLGTAFKYANK</sequence>
<dbReference type="Proteomes" id="UP000287239">
    <property type="component" value="Unassembled WGS sequence"/>
</dbReference>
<dbReference type="GeneID" id="98569611"/>
<name>A0A429ZBK0_9ENTE</name>
<organism evidence="1 2">
    <name type="scientific">Vagococcus salmoninarum</name>
    <dbReference type="NCBI Taxonomy" id="2739"/>
    <lineage>
        <taxon>Bacteria</taxon>
        <taxon>Bacillati</taxon>
        <taxon>Bacillota</taxon>
        <taxon>Bacilli</taxon>
        <taxon>Lactobacillales</taxon>
        <taxon>Enterococcaceae</taxon>
        <taxon>Vagococcus</taxon>
    </lineage>
</organism>
<protein>
    <recommendedName>
        <fullName evidence="3">Resolvase HTH domain-containing protein</fullName>
    </recommendedName>
</protein>
<evidence type="ECO:0008006" key="3">
    <source>
        <dbReference type="Google" id="ProtNLM"/>
    </source>
</evidence>
<comment type="caution">
    <text evidence="1">The sequence shown here is derived from an EMBL/GenBank/DDBJ whole genome shotgun (WGS) entry which is preliminary data.</text>
</comment>
<reference evidence="1 2" key="1">
    <citation type="submission" date="2017-05" db="EMBL/GenBank/DDBJ databases">
        <title>Vagococcus spp. assemblies.</title>
        <authorList>
            <person name="Gulvik C.A."/>
        </authorList>
    </citation>
    <scope>NUCLEOTIDE SEQUENCE [LARGE SCALE GENOMIC DNA]</scope>
    <source>
        <strain evidence="1 2">NCFB 2777</strain>
    </source>
</reference>
<proteinExistence type="predicted"/>
<dbReference type="EMBL" id="NGJU01000034">
    <property type="protein sequence ID" value="RST91071.1"/>
    <property type="molecule type" value="Genomic_DNA"/>
</dbReference>
<accession>A0A429ZBK0</accession>
<dbReference type="AlphaFoldDB" id="A0A429ZBK0"/>
<evidence type="ECO:0000313" key="2">
    <source>
        <dbReference type="Proteomes" id="UP000287239"/>
    </source>
</evidence>
<gene>
    <name evidence="1" type="ORF">CBF35_14785</name>
</gene>
<evidence type="ECO:0000313" key="1">
    <source>
        <dbReference type="EMBL" id="RST91071.1"/>
    </source>
</evidence>
<dbReference type="RefSeq" id="WP_126782502.1">
    <property type="nucleotide sequence ID" value="NZ_NGJU01000034.1"/>
</dbReference>
<keyword evidence="2" id="KW-1185">Reference proteome</keyword>
<dbReference type="OrthoDB" id="9797501at2"/>